<evidence type="ECO:0000313" key="1">
    <source>
        <dbReference type="EMBL" id="KGL66564.1"/>
    </source>
</evidence>
<dbReference type="Proteomes" id="UP000030001">
    <property type="component" value="Unassembled WGS sequence"/>
</dbReference>
<organism evidence="1 2">
    <name type="scientific">Limosilactobacillus mucosae</name>
    <name type="common">Lactobacillus mucosae</name>
    <dbReference type="NCBI Taxonomy" id="97478"/>
    <lineage>
        <taxon>Bacteria</taxon>
        <taxon>Bacillati</taxon>
        <taxon>Bacillota</taxon>
        <taxon>Bacilli</taxon>
        <taxon>Lactobacillales</taxon>
        <taxon>Lactobacillaceae</taxon>
        <taxon>Limosilactobacillus</taxon>
    </lineage>
</organism>
<evidence type="ECO:0000313" key="2">
    <source>
        <dbReference type="Proteomes" id="UP000030001"/>
    </source>
</evidence>
<accession>A0A099Y8I7</accession>
<name>A0A099Y8I7_LIMMU</name>
<dbReference type="EMBL" id="JROC01000035">
    <property type="protein sequence ID" value="KGL66564.1"/>
    <property type="molecule type" value="Genomic_DNA"/>
</dbReference>
<protein>
    <submittedName>
        <fullName evidence="1">Uncharacterized protein</fullName>
    </submittedName>
</protein>
<sequence>MDLSKLIPQDGKTEKNVEYLLAFLDETGGRKAEPAFDERGRPLTRAGASLESLKGGLEFKRMPIRVARRMAQEILTAWSVKY</sequence>
<dbReference type="AlphaFoldDB" id="A0A099Y8I7"/>
<reference evidence="1 2" key="1">
    <citation type="submission" date="2014-09" db="EMBL/GenBank/DDBJ databases">
        <title>Lactobacillus mucosae CRL573 Genome Sequencing.</title>
        <authorList>
            <person name="Bleckwedel J."/>
            <person name="Teran L.C."/>
            <person name="Bonacina J."/>
            <person name="Saavedra L."/>
            <person name="Mozzi F.B."/>
            <person name="Raya R.R."/>
        </authorList>
    </citation>
    <scope>NUCLEOTIDE SEQUENCE [LARGE SCALE GENOMIC DNA]</scope>
    <source>
        <strain evidence="1 2">CRL573</strain>
    </source>
</reference>
<comment type="caution">
    <text evidence="1">The sequence shown here is derived from an EMBL/GenBank/DDBJ whole genome shotgun (WGS) entry which is preliminary data.</text>
</comment>
<gene>
    <name evidence="1" type="ORF">LX03_08020</name>
</gene>
<proteinExistence type="predicted"/>